<name>A0ABT1DZ28_9ACTN</name>
<dbReference type="SUPFAM" id="SSF103032">
    <property type="entry name" value="Hypothetical protein YwqG"/>
    <property type="match status" value="1"/>
</dbReference>
<sequence>MHTIEIRPEPPAAGDRNTIGGHPVLADGQSWPACFCGRPMVFFFQVDVPAFGGDHLLVFQCPVHDDPAFGPAELPARFWDEVVEPYDGPFWRMFLRPAGTPSPEADPHIEPRRLVLHPAEGRDAPGFKVGGDPSWVQEPEHYRCACGTDMVFLGQVPENFGFDMWPPRNRETDDQAQLFLGNELYIFACPARCHPEALWPALQN</sequence>
<keyword evidence="2" id="KW-1185">Reference proteome</keyword>
<comment type="caution">
    <text evidence="1">The sequence shown here is derived from an EMBL/GenBank/DDBJ whole genome shotgun (WGS) entry which is preliminary data.</text>
</comment>
<protein>
    <recommendedName>
        <fullName evidence="3">DUF1963 domain-containing protein</fullName>
    </recommendedName>
</protein>
<evidence type="ECO:0000313" key="1">
    <source>
        <dbReference type="EMBL" id="MCO8274886.1"/>
    </source>
</evidence>
<dbReference type="Proteomes" id="UP001523369">
    <property type="component" value="Unassembled WGS sequence"/>
</dbReference>
<dbReference type="InterPro" id="IPR035948">
    <property type="entry name" value="YwqG-like_sf"/>
</dbReference>
<reference evidence="1 2" key="1">
    <citation type="submission" date="2022-06" db="EMBL/GenBank/DDBJ databases">
        <title>New Species of the Genus Actinoplanes, ActinopZanes ferrugineus.</title>
        <authorList>
            <person name="Ding P."/>
        </authorList>
    </citation>
    <scope>NUCLEOTIDE SEQUENCE [LARGE SCALE GENOMIC DNA]</scope>
    <source>
        <strain evidence="1 2">TRM88003</strain>
    </source>
</reference>
<evidence type="ECO:0008006" key="3">
    <source>
        <dbReference type="Google" id="ProtNLM"/>
    </source>
</evidence>
<organism evidence="1 2">
    <name type="scientific">Paractinoplanes aksuensis</name>
    <dbReference type="NCBI Taxonomy" id="2939490"/>
    <lineage>
        <taxon>Bacteria</taxon>
        <taxon>Bacillati</taxon>
        <taxon>Actinomycetota</taxon>
        <taxon>Actinomycetes</taxon>
        <taxon>Micromonosporales</taxon>
        <taxon>Micromonosporaceae</taxon>
        <taxon>Paractinoplanes</taxon>
    </lineage>
</organism>
<accession>A0ABT1DZ28</accession>
<dbReference type="RefSeq" id="WP_253240954.1">
    <property type="nucleotide sequence ID" value="NZ_JAMYJR010000033.1"/>
</dbReference>
<dbReference type="EMBL" id="JAMYJR010000033">
    <property type="protein sequence ID" value="MCO8274886.1"/>
    <property type="molecule type" value="Genomic_DNA"/>
</dbReference>
<evidence type="ECO:0000313" key="2">
    <source>
        <dbReference type="Proteomes" id="UP001523369"/>
    </source>
</evidence>
<dbReference type="Gene3D" id="2.30.320.10">
    <property type="entry name" value="YwqG-like"/>
    <property type="match status" value="1"/>
</dbReference>
<proteinExistence type="predicted"/>
<gene>
    <name evidence="1" type="ORF">M1L60_30265</name>
</gene>